<keyword evidence="8" id="KW-1185">Reference proteome</keyword>
<dbReference type="InterPro" id="IPR013520">
    <property type="entry name" value="Ribonucl_H"/>
</dbReference>
<dbReference type="Proteomes" id="UP000291343">
    <property type="component" value="Unassembled WGS sequence"/>
</dbReference>
<protein>
    <recommendedName>
        <fullName evidence="5">Probable oligoribonuclease</fullName>
    </recommendedName>
</protein>
<feature type="domain" description="Exonuclease" evidence="6">
    <location>
        <begin position="13"/>
        <end position="188"/>
    </location>
</feature>
<dbReference type="STRING" id="195883.A0A482X3Z5"/>
<keyword evidence="4" id="KW-0269">Exonuclease</keyword>
<dbReference type="InterPro" id="IPR012337">
    <property type="entry name" value="RNaseH-like_sf"/>
</dbReference>
<evidence type="ECO:0000256" key="3">
    <source>
        <dbReference type="ARBA" id="ARBA00022801"/>
    </source>
</evidence>
<name>A0A482X3Z5_LAOST</name>
<dbReference type="OrthoDB" id="270189at2759"/>
<dbReference type="GO" id="GO:0000175">
    <property type="term" value="F:3'-5'-RNA exonuclease activity"/>
    <property type="evidence" value="ECO:0007669"/>
    <property type="project" value="InterPro"/>
</dbReference>
<dbReference type="EMBL" id="QKKF02018223">
    <property type="protein sequence ID" value="RZF40517.1"/>
    <property type="molecule type" value="Genomic_DNA"/>
</dbReference>
<dbReference type="NCBIfam" id="NF003765">
    <property type="entry name" value="PRK05359.1"/>
    <property type="match status" value="1"/>
</dbReference>
<dbReference type="SUPFAM" id="SSF53098">
    <property type="entry name" value="Ribonuclease H-like"/>
    <property type="match status" value="1"/>
</dbReference>
<dbReference type="FunCoup" id="A0A482X3Z5">
    <property type="interactions" value="2153"/>
</dbReference>
<dbReference type="GO" id="GO:0005739">
    <property type="term" value="C:mitochondrion"/>
    <property type="evidence" value="ECO:0007669"/>
    <property type="project" value="TreeGrafter"/>
</dbReference>
<comment type="similarity">
    <text evidence="1">Belongs to the oligoribonuclease family.</text>
</comment>
<comment type="caution">
    <text evidence="7">The sequence shown here is derived from an EMBL/GenBank/DDBJ whole genome shotgun (WGS) entry which is preliminary data.</text>
</comment>
<gene>
    <name evidence="7" type="ORF">LSTR_LSTR000396</name>
</gene>
<dbReference type="Gene3D" id="3.30.420.10">
    <property type="entry name" value="Ribonuclease H-like superfamily/Ribonuclease H"/>
    <property type="match status" value="1"/>
</dbReference>
<accession>A0A482X3Z5</accession>
<evidence type="ECO:0000256" key="1">
    <source>
        <dbReference type="ARBA" id="ARBA00009921"/>
    </source>
</evidence>
<dbReference type="CDD" id="cd06135">
    <property type="entry name" value="Orn"/>
    <property type="match status" value="1"/>
</dbReference>
<evidence type="ECO:0000256" key="2">
    <source>
        <dbReference type="ARBA" id="ARBA00022722"/>
    </source>
</evidence>
<dbReference type="InterPro" id="IPR036397">
    <property type="entry name" value="RNaseH_sf"/>
</dbReference>
<dbReference type="FunFam" id="3.30.420.10:FF:000003">
    <property type="entry name" value="Oligoribonuclease"/>
    <property type="match status" value="1"/>
</dbReference>
<keyword evidence="2" id="KW-0540">Nuclease</keyword>
<proteinExistence type="inferred from homology"/>
<sequence>MSNSAFKSNVDENLVWIDMEMTGLDLSVHRIIEVACIITDGELNVIAEFPSLVINESDEVLARMDAWCVENHGRSGLTDEVRKSKITLEEAETRLYSFISQHIPSGKCALAGNSVYPDRFFLKKFMPSIDSHLHYRIVDVSAVKELCRRWYPATYETMLKNKKLAHRALDDIICSIDELKYYRSTVFREIGKI</sequence>
<evidence type="ECO:0000313" key="7">
    <source>
        <dbReference type="EMBL" id="RZF40517.1"/>
    </source>
</evidence>
<dbReference type="InterPro" id="IPR022894">
    <property type="entry name" value="Oligoribonuclease"/>
</dbReference>
<evidence type="ECO:0000256" key="4">
    <source>
        <dbReference type="ARBA" id="ARBA00022839"/>
    </source>
</evidence>
<dbReference type="AlphaFoldDB" id="A0A482X3Z5"/>
<dbReference type="SMR" id="A0A482X3Z5"/>
<reference evidence="7 8" key="1">
    <citation type="journal article" date="2017" name="Gigascience">
        <title>Genome sequence of the small brown planthopper, Laodelphax striatellus.</title>
        <authorList>
            <person name="Zhu J."/>
            <person name="Jiang F."/>
            <person name="Wang X."/>
            <person name="Yang P."/>
            <person name="Bao Y."/>
            <person name="Zhao W."/>
            <person name="Wang W."/>
            <person name="Lu H."/>
            <person name="Wang Q."/>
            <person name="Cui N."/>
            <person name="Li J."/>
            <person name="Chen X."/>
            <person name="Luo L."/>
            <person name="Yu J."/>
            <person name="Kang L."/>
            <person name="Cui F."/>
        </authorList>
    </citation>
    <scope>NUCLEOTIDE SEQUENCE [LARGE SCALE GENOMIC DNA]</scope>
    <source>
        <strain evidence="7">Lst14</strain>
    </source>
</reference>
<evidence type="ECO:0000313" key="8">
    <source>
        <dbReference type="Proteomes" id="UP000291343"/>
    </source>
</evidence>
<dbReference type="Pfam" id="PF00929">
    <property type="entry name" value="RNase_T"/>
    <property type="match status" value="1"/>
</dbReference>
<dbReference type="PANTHER" id="PTHR11046">
    <property type="entry name" value="OLIGORIBONUCLEASE, MITOCHONDRIAL"/>
    <property type="match status" value="1"/>
</dbReference>
<evidence type="ECO:0000256" key="5">
    <source>
        <dbReference type="ARBA" id="ARBA00072681"/>
    </source>
</evidence>
<organism evidence="7 8">
    <name type="scientific">Laodelphax striatellus</name>
    <name type="common">Small brown planthopper</name>
    <name type="synonym">Delphax striatella</name>
    <dbReference type="NCBI Taxonomy" id="195883"/>
    <lineage>
        <taxon>Eukaryota</taxon>
        <taxon>Metazoa</taxon>
        <taxon>Ecdysozoa</taxon>
        <taxon>Arthropoda</taxon>
        <taxon>Hexapoda</taxon>
        <taxon>Insecta</taxon>
        <taxon>Pterygota</taxon>
        <taxon>Neoptera</taxon>
        <taxon>Paraneoptera</taxon>
        <taxon>Hemiptera</taxon>
        <taxon>Auchenorrhyncha</taxon>
        <taxon>Fulgoroidea</taxon>
        <taxon>Delphacidae</taxon>
        <taxon>Criomorphinae</taxon>
        <taxon>Laodelphax</taxon>
    </lineage>
</organism>
<keyword evidence="3" id="KW-0378">Hydrolase</keyword>
<dbReference type="InParanoid" id="A0A482X3Z5"/>
<dbReference type="SMART" id="SM00479">
    <property type="entry name" value="EXOIII"/>
    <property type="match status" value="1"/>
</dbReference>
<dbReference type="GO" id="GO:0003676">
    <property type="term" value="F:nucleic acid binding"/>
    <property type="evidence" value="ECO:0007669"/>
    <property type="project" value="InterPro"/>
</dbReference>
<evidence type="ECO:0000259" key="6">
    <source>
        <dbReference type="SMART" id="SM00479"/>
    </source>
</evidence>
<dbReference type="PANTHER" id="PTHR11046:SF0">
    <property type="entry name" value="OLIGORIBONUCLEASE, MITOCHONDRIAL"/>
    <property type="match status" value="1"/>
</dbReference>